<dbReference type="SUPFAM" id="SSF48452">
    <property type="entry name" value="TPR-like"/>
    <property type="match status" value="1"/>
</dbReference>
<dbReference type="InterPro" id="IPR026039">
    <property type="entry name" value="YfgM"/>
</dbReference>
<keyword evidence="5 10" id="KW-0472">Membrane</keyword>
<evidence type="ECO:0000256" key="4">
    <source>
        <dbReference type="ARBA" id="ARBA00022989"/>
    </source>
</evidence>
<dbReference type="GO" id="GO:0044877">
    <property type="term" value="F:protein-containing complex binding"/>
    <property type="evidence" value="ECO:0007669"/>
    <property type="project" value="InterPro"/>
</dbReference>
<feature type="region of interest" description="Disordered" evidence="9">
    <location>
        <begin position="227"/>
        <end position="255"/>
    </location>
</feature>
<evidence type="ECO:0000259" key="11">
    <source>
        <dbReference type="Pfam" id="PF09976"/>
    </source>
</evidence>
<keyword evidence="3 10" id="KW-0812">Transmembrane</keyword>
<dbReference type="EMBL" id="QGLP01000003">
    <property type="protein sequence ID" value="PXZ06762.1"/>
    <property type="molecule type" value="Genomic_DNA"/>
</dbReference>
<dbReference type="PANTHER" id="PTHR38035">
    <property type="entry name" value="UPF0070 PROTEIN YFGM"/>
    <property type="match status" value="1"/>
</dbReference>
<accession>A0A2V4E0Q7</accession>
<dbReference type="Gene3D" id="1.25.40.10">
    <property type="entry name" value="Tetratricopeptide repeat domain"/>
    <property type="match status" value="1"/>
</dbReference>
<evidence type="ECO:0000256" key="7">
    <source>
        <dbReference type="ARBA" id="ARBA00024197"/>
    </source>
</evidence>
<dbReference type="AlphaFoldDB" id="A0A2V4E0Q7"/>
<evidence type="ECO:0000256" key="1">
    <source>
        <dbReference type="ARBA" id="ARBA00004401"/>
    </source>
</evidence>
<keyword evidence="6" id="KW-0143">Chaperone</keyword>
<gene>
    <name evidence="12" type="ORF">DKK79_01165</name>
</gene>
<comment type="caution">
    <text evidence="12">The sequence shown here is derived from an EMBL/GenBank/DDBJ whole genome shotgun (WGS) entry which is preliminary data.</text>
</comment>
<keyword evidence="4 10" id="KW-1133">Transmembrane helix</keyword>
<evidence type="ECO:0000313" key="12">
    <source>
        <dbReference type="EMBL" id="PXZ06762.1"/>
    </source>
</evidence>
<comment type="subcellular location">
    <subcellularLocation>
        <location evidence="1">Cell membrane</location>
        <topology evidence="1">Single-pass type II membrane protein</topology>
    </subcellularLocation>
</comment>
<evidence type="ECO:0000256" key="8">
    <source>
        <dbReference type="ARBA" id="ARBA00024235"/>
    </source>
</evidence>
<feature type="domain" description="Ancillary SecYEG translocon subunit/Cell division coordinator CpoB TPR" evidence="11">
    <location>
        <begin position="15"/>
        <end position="200"/>
    </location>
</feature>
<evidence type="ECO:0000256" key="5">
    <source>
        <dbReference type="ARBA" id="ARBA00023136"/>
    </source>
</evidence>
<protein>
    <recommendedName>
        <fullName evidence="8">Ancillary SecYEG translocon subunit</fullName>
    </recommendedName>
</protein>
<evidence type="ECO:0000256" key="10">
    <source>
        <dbReference type="SAM" id="Phobius"/>
    </source>
</evidence>
<evidence type="ECO:0000313" key="13">
    <source>
        <dbReference type="Proteomes" id="UP000247483"/>
    </source>
</evidence>
<dbReference type="InterPro" id="IPR018704">
    <property type="entry name" value="SecYEG/CpoB_TPR"/>
</dbReference>
<dbReference type="InterPro" id="IPR011990">
    <property type="entry name" value="TPR-like_helical_dom_sf"/>
</dbReference>
<name>A0A2V4E0Q7_9GAMM</name>
<proteinExistence type="inferred from homology"/>
<dbReference type="GO" id="GO:0005886">
    <property type="term" value="C:plasma membrane"/>
    <property type="evidence" value="ECO:0007669"/>
    <property type="project" value="UniProtKB-SubCell"/>
</dbReference>
<feature type="transmembrane region" description="Helical" evidence="10">
    <location>
        <begin position="21"/>
        <end position="42"/>
    </location>
</feature>
<dbReference type="Pfam" id="PF09976">
    <property type="entry name" value="TPR_21"/>
    <property type="match status" value="1"/>
</dbReference>
<keyword evidence="2" id="KW-1003">Cell membrane</keyword>
<evidence type="ECO:0000256" key="2">
    <source>
        <dbReference type="ARBA" id="ARBA00022475"/>
    </source>
</evidence>
<evidence type="ECO:0000256" key="9">
    <source>
        <dbReference type="SAM" id="MobiDB-lite"/>
    </source>
</evidence>
<evidence type="ECO:0000256" key="6">
    <source>
        <dbReference type="ARBA" id="ARBA00023186"/>
    </source>
</evidence>
<organism evidence="12 13">
    <name type="scientific">Gilliamella apicola</name>
    <dbReference type="NCBI Taxonomy" id="1196095"/>
    <lineage>
        <taxon>Bacteria</taxon>
        <taxon>Pseudomonadati</taxon>
        <taxon>Pseudomonadota</taxon>
        <taxon>Gammaproteobacteria</taxon>
        <taxon>Orbales</taxon>
        <taxon>Orbaceae</taxon>
        <taxon>Gilliamella</taxon>
    </lineage>
</organism>
<dbReference type="PANTHER" id="PTHR38035:SF1">
    <property type="entry name" value="ANCILLARY SECYEG TRANSLOCON SUBUNIT"/>
    <property type="match status" value="1"/>
</dbReference>
<dbReference type="RefSeq" id="WP_110422492.1">
    <property type="nucleotide sequence ID" value="NZ_QGLP01000003.1"/>
</dbReference>
<dbReference type="Proteomes" id="UP000247483">
    <property type="component" value="Unassembled WGS sequence"/>
</dbReference>
<reference evidence="12 13" key="1">
    <citation type="submission" date="2018-05" db="EMBL/GenBank/DDBJ databases">
        <title>Reference genomes for bee gut microbiota database.</title>
        <authorList>
            <person name="Ellegaard K.M."/>
        </authorList>
    </citation>
    <scope>NUCLEOTIDE SEQUENCE [LARGE SCALE GENOMIC DNA]</scope>
    <source>
        <strain evidence="12 13">ESL0177</strain>
    </source>
</reference>
<sequence length="255" mass="29095">MSHQLSGEEQFSEIKEFLAKNWKIIVAVIVIGLLAFYGWRYWQSHKLAKTIESSDRYEQLIANLDKNNPDSINELVSFAESDDTIYSVFANLKAAKFYVEEIKDYPKAEKLLTDTLSKTDSEIIKSISYIRIAKIQYQLERYQDTLATLSKVTEKSWTPVVNDIRGDVYMKMNNYTEAVAAYTVALTPTPVDGSDENIVKASLPTEQLDENIKMKLNQAQYLKDKQQAEQEAEAAKEKAKQEAEAKKNAAQENKN</sequence>
<comment type="similarity">
    <text evidence="7">Belongs to the YfgM family.</text>
</comment>
<evidence type="ECO:0000256" key="3">
    <source>
        <dbReference type="ARBA" id="ARBA00022692"/>
    </source>
</evidence>